<organism evidence="1 2">
    <name type="scientific">Actinidia rufa</name>
    <dbReference type="NCBI Taxonomy" id="165716"/>
    <lineage>
        <taxon>Eukaryota</taxon>
        <taxon>Viridiplantae</taxon>
        <taxon>Streptophyta</taxon>
        <taxon>Embryophyta</taxon>
        <taxon>Tracheophyta</taxon>
        <taxon>Spermatophyta</taxon>
        <taxon>Magnoliopsida</taxon>
        <taxon>eudicotyledons</taxon>
        <taxon>Gunneridae</taxon>
        <taxon>Pentapetalae</taxon>
        <taxon>asterids</taxon>
        <taxon>Ericales</taxon>
        <taxon>Actinidiaceae</taxon>
        <taxon>Actinidia</taxon>
    </lineage>
</organism>
<keyword evidence="2" id="KW-1185">Reference proteome</keyword>
<dbReference type="EMBL" id="BJWL01000253">
    <property type="protein sequence ID" value="GFS36491.1"/>
    <property type="molecule type" value="Genomic_DNA"/>
</dbReference>
<evidence type="ECO:0000313" key="2">
    <source>
        <dbReference type="Proteomes" id="UP000585474"/>
    </source>
</evidence>
<sequence length="46" mass="5302">MWKLKIAEGGKEAWLMSTNNHVGRQHWEYDPGAGTLEERAQFIADE</sequence>
<proteinExistence type="predicted"/>
<evidence type="ECO:0000313" key="1">
    <source>
        <dbReference type="EMBL" id="GFS36491.1"/>
    </source>
</evidence>
<name>A0A7J0DJU7_9ERIC</name>
<dbReference type="OrthoDB" id="21502at2759"/>
<accession>A0A7J0DJU7</accession>
<protein>
    <submittedName>
        <fullName evidence="1">Uncharacterized protein</fullName>
    </submittedName>
</protein>
<dbReference type="AlphaFoldDB" id="A0A7J0DJU7"/>
<dbReference type="Proteomes" id="UP000585474">
    <property type="component" value="Unassembled WGS sequence"/>
</dbReference>
<gene>
    <name evidence="1" type="ORF">Acr_00g0046280</name>
</gene>
<comment type="caution">
    <text evidence="1">The sequence shown here is derived from an EMBL/GenBank/DDBJ whole genome shotgun (WGS) entry which is preliminary data.</text>
</comment>
<reference evidence="2" key="1">
    <citation type="submission" date="2019-07" db="EMBL/GenBank/DDBJ databases">
        <title>De Novo Assembly of kiwifruit Actinidia rufa.</title>
        <authorList>
            <person name="Sugita-Konishi S."/>
            <person name="Sato K."/>
            <person name="Mori E."/>
            <person name="Abe Y."/>
            <person name="Kisaki G."/>
            <person name="Hamano K."/>
            <person name="Suezawa K."/>
            <person name="Otani M."/>
            <person name="Fukuda T."/>
            <person name="Manabe T."/>
            <person name="Gomi K."/>
            <person name="Tabuchi M."/>
            <person name="Akimitsu K."/>
            <person name="Kataoka I."/>
        </authorList>
    </citation>
    <scope>NUCLEOTIDE SEQUENCE [LARGE SCALE GENOMIC DNA]</scope>
    <source>
        <strain evidence="2">cv. Fuchu</strain>
    </source>
</reference>